<dbReference type="InterPro" id="IPR000792">
    <property type="entry name" value="Tscrpt_reg_LuxR_C"/>
</dbReference>
<dbReference type="PRINTS" id="PR00038">
    <property type="entry name" value="HTHLUXR"/>
</dbReference>
<dbReference type="PANTHER" id="PTHR45566">
    <property type="entry name" value="HTH-TYPE TRANSCRIPTIONAL REGULATOR YHJB-RELATED"/>
    <property type="match status" value="1"/>
</dbReference>
<dbReference type="Gene3D" id="3.40.50.2300">
    <property type="match status" value="1"/>
</dbReference>
<dbReference type="SMART" id="SM00421">
    <property type="entry name" value="HTH_LUXR"/>
    <property type="match status" value="1"/>
</dbReference>
<dbReference type="InterPro" id="IPR016032">
    <property type="entry name" value="Sig_transdc_resp-reg_C-effctor"/>
</dbReference>
<evidence type="ECO:0000313" key="6">
    <source>
        <dbReference type="Proteomes" id="UP000607559"/>
    </source>
</evidence>
<reference evidence="5" key="2">
    <citation type="submission" date="2020-09" db="EMBL/GenBank/DDBJ databases">
        <authorList>
            <person name="Sun Q."/>
            <person name="Zhou Y."/>
        </authorList>
    </citation>
    <scope>NUCLEOTIDE SEQUENCE</scope>
    <source>
        <strain evidence="5">CGMCC 1.15448</strain>
    </source>
</reference>
<dbReference type="SUPFAM" id="SSF52172">
    <property type="entry name" value="CheY-like"/>
    <property type="match status" value="1"/>
</dbReference>
<accession>A0A8J2UCK0</accession>
<dbReference type="PROSITE" id="PS50110">
    <property type="entry name" value="RESPONSE_REGULATORY"/>
    <property type="match status" value="1"/>
</dbReference>
<dbReference type="GO" id="GO:0006355">
    <property type="term" value="P:regulation of DNA-templated transcription"/>
    <property type="evidence" value="ECO:0007669"/>
    <property type="project" value="InterPro"/>
</dbReference>
<evidence type="ECO:0000256" key="2">
    <source>
        <dbReference type="PROSITE-ProRule" id="PRU00169"/>
    </source>
</evidence>
<feature type="modified residue" description="4-aspartylphosphate" evidence="2">
    <location>
        <position position="63"/>
    </location>
</feature>
<dbReference type="Pfam" id="PF00196">
    <property type="entry name" value="GerE"/>
    <property type="match status" value="1"/>
</dbReference>
<dbReference type="InterPro" id="IPR011006">
    <property type="entry name" value="CheY-like_superfamily"/>
</dbReference>
<dbReference type="GO" id="GO:0000160">
    <property type="term" value="P:phosphorelay signal transduction system"/>
    <property type="evidence" value="ECO:0007669"/>
    <property type="project" value="InterPro"/>
</dbReference>
<dbReference type="Proteomes" id="UP000607559">
    <property type="component" value="Unassembled WGS sequence"/>
</dbReference>
<dbReference type="PANTHER" id="PTHR45566:SF1">
    <property type="entry name" value="HTH-TYPE TRANSCRIPTIONAL REGULATOR YHJB-RELATED"/>
    <property type="match status" value="1"/>
</dbReference>
<proteinExistence type="predicted"/>
<evidence type="ECO:0000313" key="5">
    <source>
        <dbReference type="EMBL" id="GGA98488.1"/>
    </source>
</evidence>
<dbReference type="EMBL" id="BMJC01000002">
    <property type="protein sequence ID" value="GGA98488.1"/>
    <property type="molecule type" value="Genomic_DNA"/>
</dbReference>
<dbReference type="Pfam" id="PF00072">
    <property type="entry name" value="Response_reg"/>
    <property type="match status" value="1"/>
</dbReference>
<dbReference type="InterPro" id="IPR001789">
    <property type="entry name" value="Sig_transdc_resp-reg_receiver"/>
</dbReference>
<name>A0A8J2UCK0_9BACT</name>
<dbReference type="SUPFAM" id="SSF46894">
    <property type="entry name" value="C-terminal effector domain of the bipartite response regulators"/>
    <property type="match status" value="1"/>
</dbReference>
<dbReference type="PROSITE" id="PS50043">
    <property type="entry name" value="HTH_LUXR_2"/>
    <property type="match status" value="1"/>
</dbReference>
<evidence type="ECO:0000256" key="1">
    <source>
        <dbReference type="ARBA" id="ARBA00023125"/>
    </source>
</evidence>
<evidence type="ECO:0000259" key="3">
    <source>
        <dbReference type="PROSITE" id="PS50043"/>
    </source>
</evidence>
<reference evidence="5" key="1">
    <citation type="journal article" date="2014" name="Int. J. Syst. Evol. Microbiol.">
        <title>Complete genome sequence of Corynebacterium casei LMG S-19264T (=DSM 44701T), isolated from a smear-ripened cheese.</title>
        <authorList>
            <consortium name="US DOE Joint Genome Institute (JGI-PGF)"/>
            <person name="Walter F."/>
            <person name="Albersmeier A."/>
            <person name="Kalinowski J."/>
            <person name="Ruckert C."/>
        </authorList>
    </citation>
    <scope>NUCLEOTIDE SEQUENCE</scope>
    <source>
        <strain evidence="5">CGMCC 1.15448</strain>
    </source>
</reference>
<dbReference type="PROSITE" id="PS00622">
    <property type="entry name" value="HTH_LUXR_1"/>
    <property type="match status" value="1"/>
</dbReference>
<comment type="caution">
    <text evidence="5">The sequence shown here is derived from an EMBL/GenBank/DDBJ whole genome shotgun (WGS) entry which is preliminary data.</text>
</comment>
<dbReference type="AlphaFoldDB" id="A0A8J2UCK0"/>
<feature type="domain" description="HTH luxR-type" evidence="3">
    <location>
        <begin position="144"/>
        <end position="209"/>
    </location>
</feature>
<keyword evidence="1 5" id="KW-0238">DNA-binding</keyword>
<protein>
    <submittedName>
        <fullName evidence="5">DNA-binding response regulator</fullName>
    </submittedName>
</protein>
<sequence length="211" mass="24214">MRVVLRDNMVTKLLIADDHSMTRKGLKLLVEGHIGKDGVKEVWTCSQLMQELQTKTYSHLILDIFLSDGSALEVIPAIRNLYPELEILIFSMQPITVYERALLPYRIRYFVSKAANELETMRLIGQFLTNQRPASENSEEKEIESFPFAGMPAREMDVLHYLLKGWKTTQIADTLNLSVSTVSTLKSRIFERTRTKNVIELMELASIHNVN</sequence>
<gene>
    <name evidence="5" type="ORF">GCM10011511_22240</name>
</gene>
<evidence type="ECO:0000259" key="4">
    <source>
        <dbReference type="PROSITE" id="PS50110"/>
    </source>
</evidence>
<feature type="domain" description="Response regulatory" evidence="4">
    <location>
        <begin position="12"/>
        <end position="128"/>
    </location>
</feature>
<dbReference type="InterPro" id="IPR036388">
    <property type="entry name" value="WH-like_DNA-bd_sf"/>
</dbReference>
<dbReference type="GO" id="GO:0003677">
    <property type="term" value="F:DNA binding"/>
    <property type="evidence" value="ECO:0007669"/>
    <property type="project" value="UniProtKB-KW"/>
</dbReference>
<dbReference type="CDD" id="cd06170">
    <property type="entry name" value="LuxR_C_like"/>
    <property type="match status" value="1"/>
</dbReference>
<dbReference type="InterPro" id="IPR051015">
    <property type="entry name" value="EvgA-like"/>
</dbReference>
<organism evidence="5 6">
    <name type="scientific">Puia dinghuensis</name>
    <dbReference type="NCBI Taxonomy" id="1792502"/>
    <lineage>
        <taxon>Bacteria</taxon>
        <taxon>Pseudomonadati</taxon>
        <taxon>Bacteroidota</taxon>
        <taxon>Chitinophagia</taxon>
        <taxon>Chitinophagales</taxon>
        <taxon>Chitinophagaceae</taxon>
        <taxon>Puia</taxon>
    </lineage>
</organism>
<keyword evidence="6" id="KW-1185">Reference proteome</keyword>
<dbReference type="Gene3D" id="1.10.10.10">
    <property type="entry name" value="Winged helix-like DNA-binding domain superfamily/Winged helix DNA-binding domain"/>
    <property type="match status" value="1"/>
</dbReference>
<keyword evidence="2" id="KW-0597">Phosphoprotein</keyword>